<gene>
    <name evidence="2" type="ORF">B296_00020870</name>
</gene>
<organism evidence="2 3">
    <name type="scientific">Ensete ventricosum</name>
    <name type="common">Abyssinian banana</name>
    <name type="synonym">Musa ensete</name>
    <dbReference type="NCBI Taxonomy" id="4639"/>
    <lineage>
        <taxon>Eukaryota</taxon>
        <taxon>Viridiplantae</taxon>
        <taxon>Streptophyta</taxon>
        <taxon>Embryophyta</taxon>
        <taxon>Tracheophyta</taxon>
        <taxon>Spermatophyta</taxon>
        <taxon>Magnoliopsida</taxon>
        <taxon>Liliopsida</taxon>
        <taxon>Zingiberales</taxon>
        <taxon>Musaceae</taxon>
        <taxon>Ensete</taxon>
    </lineage>
</organism>
<accession>A0A427A7H5</accession>
<dbReference type="Proteomes" id="UP000287651">
    <property type="component" value="Unassembled WGS sequence"/>
</dbReference>
<protein>
    <submittedName>
        <fullName evidence="2">Uncharacterized protein</fullName>
    </submittedName>
</protein>
<evidence type="ECO:0000313" key="3">
    <source>
        <dbReference type="Proteomes" id="UP000287651"/>
    </source>
</evidence>
<name>A0A427A7H5_ENSVE</name>
<feature type="region of interest" description="Disordered" evidence="1">
    <location>
        <begin position="44"/>
        <end position="71"/>
    </location>
</feature>
<feature type="region of interest" description="Disordered" evidence="1">
    <location>
        <begin position="1"/>
        <end position="28"/>
    </location>
</feature>
<sequence length="124" mass="13668">MEKAINVRRREDARARQLSARRKGGNDCDEAKKMGRWWLRERKRETGEDVSSGAGRARGDASGGGRALWRSGEEGDPVIWLASARFKSGECLDRLMLGPSLSEDACIAHLLSVRLCLTSPRLGA</sequence>
<feature type="compositionally biased region" description="Basic and acidic residues" evidence="1">
    <location>
        <begin position="1"/>
        <end position="15"/>
    </location>
</feature>
<comment type="caution">
    <text evidence="2">The sequence shown here is derived from an EMBL/GenBank/DDBJ whole genome shotgun (WGS) entry which is preliminary data.</text>
</comment>
<dbReference type="EMBL" id="AMZH03003481">
    <property type="protein sequence ID" value="RRT72189.1"/>
    <property type="molecule type" value="Genomic_DNA"/>
</dbReference>
<proteinExistence type="predicted"/>
<reference evidence="2 3" key="1">
    <citation type="journal article" date="2014" name="Agronomy (Basel)">
        <title>A Draft Genome Sequence for Ensete ventricosum, the Drought-Tolerant Tree Against Hunger.</title>
        <authorList>
            <person name="Harrison J."/>
            <person name="Moore K.A."/>
            <person name="Paszkiewicz K."/>
            <person name="Jones T."/>
            <person name="Grant M."/>
            <person name="Ambacheew D."/>
            <person name="Muzemil S."/>
            <person name="Studholme D.J."/>
        </authorList>
    </citation>
    <scope>NUCLEOTIDE SEQUENCE [LARGE SCALE GENOMIC DNA]</scope>
</reference>
<dbReference type="AlphaFoldDB" id="A0A427A7H5"/>
<evidence type="ECO:0000313" key="2">
    <source>
        <dbReference type="EMBL" id="RRT72189.1"/>
    </source>
</evidence>
<evidence type="ECO:0000256" key="1">
    <source>
        <dbReference type="SAM" id="MobiDB-lite"/>
    </source>
</evidence>